<keyword evidence="5" id="KW-0645">Protease</keyword>
<keyword evidence="6" id="KW-0479">Metal-binding</keyword>
<evidence type="ECO:0000256" key="4">
    <source>
        <dbReference type="ARBA" id="ARBA00022525"/>
    </source>
</evidence>
<evidence type="ECO:0000256" key="6">
    <source>
        <dbReference type="ARBA" id="ARBA00022723"/>
    </source>
</evidence>
<keyword evidence="9" id="KW-0862">Zinc</keyword>
<dbReference type="InterPro" id="IPR011049">
    <property type="entry name" value="Serralysin-like_metalloprot_C"/>
</dbReference>
<evidence type="ECO:0000256" key="5">
    <source>
        <dbReference type="ARBA" id="ARBA00022670"/>
    </source>
</evidence>
<evidence type="ECO:0000256" key="7">
    <source>
        <dbReference type="ARBA" id="ARBA00022737"/>
    </source>
</evidence>
<dbReference type="InterPro" id="IPR001818">
    <property type="entry name" value="Pept_M10_metallopeptidase"/>
</dbReference>
<dbReference type="InterPro" id="IPR001343">
    <property type="entry name" value="Hemolysn_Ca-bd"/>
</dbReference>
<dbReference type="GO" id="GO:0005509">
    <property type="term" value="F:calcium ion binding"/>
    <property type="evidence" value="ECO:0007669"/>
    <property type="project" value="InterPro"/>
</dbReference>
<keyword evidence="4" id="KW-0964">Secreted</keyword>
<dbReference type="EMBL" id="AF416330">
    <property type="protein sequence ID" value="AAN05161.1"/>
    <property type="molecule type" value="Genomic_DNA"/>
</dbReference>
<dbReference type="GO" id="GO:0031012">
    <property type="term" value="C:extracellular matrix"/>
    <property type="evidence" value="ECO:0007669"/>
    <property type="project" value="InterPro"/>
</dbReference>
<sequence>MGSIAPISTFRTKAATMCNLCALTQTFDPGRHVGEEDVTIGNLPLPGGNDEGGAVETPPLPYGSLTELASYLTSGYWEDGGSSAHSFAATVGEISAHVITVDLTALTSTGQRLARWALDSWEQVADLHFTEVTRGGDITFDDSDSGAYSTSSFDEDGNTLAATVNISQDWLATYGTTLASYSMTTFVHEIGHALGLGHLGNYNGSTGTQIYANDSWQLSVMSYIAQSENSNVSADYAFPSGPMMADIVAIQSLYGTPIESDDGDSTWGQGGTYSRYFTTLFASITDPTIEPIAFTIYDVGGTDMLDLSGSRTADVVNLNAGGFSNVAGHIGNLAIASGTVIENIKVGRGNDTVYGNAADNVIRGQTGWDLLHGGSGRDRIFGGMGRDTISGDAGNDRLFGKKGHDWLDGGEGNDILFGGLGRDTFFYGFGHDADIIRDFDLDLDKLAFSALDFGNTDAETLVKTYGRLVDQGIRLDFSDSVILGADTNDRLTLSGVYDLDALVDDIIFV</sequence>
<comment type="similarity">
    <text evidence="3">Belongs to the peptidase M10B family.</text>
</comment>
<keyword evidence="11" id="KW-0614">Plasmid</keyword>
<organism evidence="11">
    <name type="scientific">Ruegeria sp. PR1b</name>
    <dbReference type="NCBI Taxonomy" id="185588"/>
    <lineage>
        <taxon>Bacteria</taxon>
        <taxon>Pseudomonadati</taxon>
        <taxon>Pseudomonadota</taxon>
        <taxon>Alphaproteobacteria</taxon>
        <taxon>Rhodobacterales</taxon>
        <taxon>Roseobacteraceae</taxon>
        <taxon>Ruegeria</taxon>
    </lineage>
</organism>
<dbReference type="GO" id="GO:0006508">
    <property type="term" value="P:proteolysis"/>
    <property type="evidence" value="ECO:0007669"/>
    <property type="project" value="UniProtKB-KW"/>
</dbReference>
<dbReference type="Pfam" id="PF08548">
    <property type="entry name" value="Peptidase_M10_C"/>
    <property type="match status" value="1"/>
</dbReference>
<dbReference type="InterPro" id="IPR013858">
    <property type="entry name" value="Peptidase_M10B_C"/>
</dbReference>
<evidence type="ECO:0000256" key="1">
    <source>
        <dbReference type="ARBA" id="ARBA00001913"/>
    </source>
</evidence>
<accession>Q8KWA2</accession>
<dbReference type="Gene3D" id="2.150.10.10">
    <property type="entry name" value="Serralysin-like metalloprotease, C-terminal"/>
    <property type="match status" value="2"/>
</dbReference>
<geneLocation type="plasmid" evidence="11">
    <name>pSD20</name>
</geneLocation>
<dbReference type="SMART" id="SM00235">
    <property type="entry name" value="ZnMc"/>
    <property type="match status" value="1"/>
</dbReference>
<name>Q8KWA2_9RHOB</name>
<dbReference type="PANTHER" id="PTHR38340">
    <property type="entry name" value="S-LAYER PROTEIN"/>
    <property type="match status" value="1"/>
</dbReference>
<dbReference type="InterPro" id="IPR018511">
    <property type="entry name" value="Hemolysin-typ_Ca-bd_CS"/>
</dbReference>
<evidence type="ECO:0000256" key="2">
    <source>
        <dbReference type="ARBA" id="ARBA00004613"/>
    </source>
</evidence>
<comment type="subcellular location">
    <subcellularLocation>
        <location evidence="2">Secreted</location>
    </subcellularLocation>
</comment>
<proteinExistence type="inferred from homology"/>
<dbReference type="CDD" id="cd04277">
    <property type="entry name" value="ZnMc_serralysin_like"/>
    <property type="match status" value="1"/>
</dbReference>
<dbReference type="AlphaFoldDB" id="Q8KWA2"/>
<evidence type="ECO:0000256" key="3">
    <source>
        <dbReference type="ARBA" id="ARBA00009490"/>
    </source>
</evidence>
<dbReference type="PANTHER" id="PTHR38340:SF1">
    <property type="entry name" value="S-LAYER PROTEIN"/>
    <property type="match status" value="1"/>
</dbReference>
<evidence type="ECO:0000256" key="9">
    <source>
        <dbReference type="ARBA" id="ARBA00022833"/>
    </source>
</evidence>
<dbReference type="GO" id="GO:0008270">
    <property type="term" value="F:zinc ion binding"/>
    <property type="evidence" value="ECO:0007669"/>
    <property type="project" value="InterPro"/>
</dbReference>
<keyword evidence="8" id="KW-0378">Hydrolase</keyword>
<reference evidence="11" key="1">
    <citation type="journal article" date="2003" name="Plasmid">
        <title>Nucleotide sequence based characterizations of two cryptic plasmids from the marine bacterium Ruegeria isolate PR1b.</title>
        <authorList>
            <person name="Zhong Z."/>
            <person name="Caspi R."/>
            <person name="Helinski D."/>
            <person name="Knauf V."/>
            <person name="Sykes S."/>
            <person name="O'Byrne C."/>
            <person name="Shea T.P."/>
            <person name="Wilkinson J.E."/>
            <person name="DeLoughery C."/>
            <person name="Toukdarian A."/>
        </authorList>
    </citation>
    <scope>NUCLEOTIDE SEQUENCE</scope>
    <source>
        <strain evidence="11">PR1b</strain>
        <plasmid evidence="11">pSD20</plasmid>
    </source>
</reference>
<dbReference type="GO" id="GO:0005615">
    <property type="term" value="C:extracellular space"/>
    <property type="evidence" value="ECO:0007669"/>
    <property type="project" value="InterPro"/>
</dbReference>
<dbReference type="SUPFAM" id="SSF51120">
    <property type="entry name" value="beta-Roll"/>
    <property type="match status" value="2"/>
</dbReference>
<dbReference type="InterPro" id="IPR034033">
    <property type="entry name" value="Serralysin-like"/>
</dbReference>
<dbReference type="PROSITE" id="PS00330">
    <property type="entry name" value="HEMOLYSIN_CALCIUM"/>
    <property type="match status" value="2"/>
</dbReference>
<dbReference type="InterPro" id="IPR024079">
    <property type="entry name" value="MetalloPept_cat_dom_sf"/>
</dbReference>
<feature type="domain" description="Peptidase metallopeptidase" evidence="10">
    <location>
        <begin position="90"/>
        <end position="238"/>
    </location>
</feature>
<dbReference type="PRINTS" id="PR00313">
    <property type="entry name" value="CABNDNGRPT"/>
</dbReference>
<comment type="cofactor">
    <cofactor evidence="1">
        <name>Ca(2+)</name>
        <dbReference type="ChEBI" id="CHEBI:29108"/>
    </cofactor>
</comment>
<dbReference type="SUPFAM" id="SSF55486">
    <property type="entry name" value="Metalloproteases ('zincins'), catalytic domain"/>
    <property type="match status" value="1"/>
</dbReference>
<keyword evidence="7" id="KW-0677">Repeat</keyword>
<evidence type="ECO:0000313" key="11">
    <source>
        <dbReference type="EMBL" id="AAN05161.1"/>
    </source>
</evidence>
<dbReference type="InterPro" id="IPR006026">
    <property type="entry name" value="Peptidase_Metallo"/>
</dbReference>
<evidence type="ECO:0000259" key="10">
    <source>
        <dbReference type="SMART" id="SM00235"/>
    </source>
</evidence>
<evidence type="ECO:0000256" key="8">
    <source>
        <dbReference type="ARBA" id="ARBA00022801"/>
    </source>
</evidence>
<protein>
    <submittedName>
        <fullName evidence="11">RB140</fullName>
    </submittedName>
</protein>
<dbReference type="Pfam" id="PF00413">
    <property type="entry name" value="Peptidase_M10"/>
    <property type="match status" value="1"/>
</dbReference>
<dbReference type="GO" id="GO:0004222">
    <property type="term" value="F:metalloendopeptidase activity"/>
    <property type="evidence" value="ECO:0007669"/>
    <property type="project" value="InterPro"/>
</dbReference>
<dbReference type="InterPro" id="IPR050557">
    <property type="entry name" value="RTX_toxin/Mannuronan_C5-epim"/>
</dbReference>
<dbReference type="Gene3D" id="3.40.390.10">
    <property type="entry name" value="Collagenase (Catalytic Domain)"/>
    <property type="match status" value="1"/>
</dbReference>
<dbReference type="Pfam" id="PF00353">
    <property type="entry name" value="HemolysinCabind"/>
    <property type="match status" value="2"/>
</dbReference>